<dbReference type="OMA" id="PAYCHAT"/>
<feature type="transmembrane region" description="Helical" evidence="6">
    <location>
        <begin position="9"/>
        <end position="25"/>
    </location>
</feature>
<reference evidence="9" key="2">
    <citation type="submission" date="2020-12" db="UniProtKB">
        <authorList>
            <consortium name="WormBaseParasite"/>
        </authorList>
    </citation>
    <scope>IDENTIFICATION</scope>
</reference>
<accession>A0A090LMW8</accession>
<evidence type="ECO:0000313" key="8">
    <source>
        <dbReference type="Proteomes" id="UP000035682"/>
    </source>
</evidence>
<dbReference type="InterPro" id="IPR000612">
    <property type="entry name" value="PMP3"/>
</dbReference>
<dbReference type="AlphaFoldDB" id="A0A090LMW8"/>
<evidence type="ECO:0000313" key="10">
    <source>
        <dbReference type="WormBase" id="SRAE_2000416150"/>
    </source>
</evidence>
<dbReference type="GO" id="GO:0016020">
    <property type="term" value="C:membrane"/>
    <property type="evidence" value="ECO:0007669"/>
    <property type="project" value="UniProtKB-SubCell"/>
</dbReference>
<dbReference type="WormBase" id="SRAE_2000416150">
    <property type="protein sequence ID" value="SRP05391"/>
    <property type="gene ID" value="WBGene00264390"/>
</dbReference>
<evidence type="ECO:0000256" key="1">
    <source>
        <dbReference type="ARBA" id="ARBA00004370"/>
    </source>
</evidence>
<dbReference type="GeneID" id="36381883"/>
<sequence>MVSEETKEVFLILLVIIIPPLAVWIKDGCGAQVILNIFLSLLGALPGIVHAAWIYKNFIKINGYFSNVLHIY</sequence>
<evidence type="ECO:0000313" key="9">
    <source>
        <dbReference type="WBParaSite" id="SRAE_2000416150.1"/>
    </source>
</evidence>
<protein>
    <submittedName>
        <fullName evidence="7 9">Proteolipid membrane potential modulator family-containing protein</fullName>
    </submittedName>
</protein>
<dbReference type="Pfam" id="PF01679">
    <property type="entry name" value="Pmp3"/>
    <property type="match status" value="1"/>
</dbReference>
<organism evidence="7">
    <name type="scientific">Strongyloides ratti</name>
    <name type="common">Parasitic roundworm</name>
    <dbReference type="NCBI Taxonomy" id="34506"/>
    <lineage>
        <taxon>Eukaryota</taxon>
        <taxon>Metazoa</taxon>
        <taxon>Ecdysozoa</taxon>
        <taxon>Nematoda</taxon>
        <taxon>Chromadorea</taxon>
        <taxon>Rhabditida</taxon>
        <taxon>Tylenchina</taxon>
        <taxon>Panagrolaimomorpha</taxon>
        <taxon>Strongyloidoidea</taxon>
        <taxon>Strongyloididae</taxon>
        <taxon>Strongyloides</taxon>
    </lineage>
</organism>
<evidence type="ECO:0000256" key="6">
    <source>
        <dbReference type="SAM" id="Phobius"/>
    </source>
</evidence>
<dbReference type="PANTHER" id="PTHR21659">
    <property type="entry name" value="HYDROPHOBIC PROTEIN RCI2 LOW TEMPERATURE AND SALT RESPONSIVE PROTEIN LTI6 -RELATED"/>
    <property type="match status" value="1"/>
</dbReference>
<dbReference type="WBParaSite" id="SRAE_2000416150.1">
    <property type="protein sequence ID" value="SRAE_2000416150.1"/>
    <property type="gene ID" value="WBGene00264390"/>
</dbReference>
<dbReference type="CTD" id="36381883"/>
<keyword evidence="8" id="KW-1185">Reference proteome</keyword>
<dbReference type="Proteomes" id="UP000035682">
    <property type="component" value="Unplaced"/>
</dbReference>
<name>A0A090LMW8_STRRB</name>
<reference evidence="7 8" key="1">
    <citation type="submission" date="2014-09" db="EMBL/GenBank/DDBJ databases">
        <authorList>
            <person name="Martin A.A."/>
        </authorList>
    </citation>
    <scope>NUCLEOTIDE SEQUENCE</scope>
    <source>
        <strain evidence="8">ED321</strain>
        <strain evidence="7">ED321 Heterogonic</strain>
    </source>
</reference>
<evidence type="ECO:0000256" key="4">
    <source>
        <dbReference type="ARBA" id="ARBA00022989"/>
    </source>
</evidence>
<keyword evidence="3 6" id="KW-0812">Transmembrane</keyword>
<keyword evidence="5 6" id="KW-0472">Membrane</keyword>
<dbReference type="RefSeq" id="XP_024508713.1">
    <property type="nucleotide sequence ID" value="XM_024642998.1"/>
</dbReference>
<dbReference type="STRING" id="34506.A0A090LMW8"/>
<evidence type="ECO:0000256" key="2">
    <source>
        <dbReference type="ARBA" id="ARBA00009530"/>
    </source>
</evidence>
<gene>
    <name evidence="7 9 10" type="ORF">SRAE_2000416150</name>
</gene>
<feature type="transmembrane region" description="Helical" evidence="6">
    <location>
        <begin position="31"/>
        <end position="55"/>
    </location>
</feature>
<evidence type="ECO:0000256" key="5">
    <source>
        <dbReference type="ARBA" id="ARBA00023136"/>
    </source>
</evidence>
<dbReference type="PANTHER" id="PTHR21659:SF42">
    <property type="entry name" value="UPF0057 MEMBRANE PROTEIN ZK632.10-RELATED"/>
    <property type="match status" value="1"/>
</dbReference>
<keyword evidence="4 6" id="KW-1133">Transmembrane helix</keyword>
<evidence type="ECO:0000256" key="3">
    <source>
        <dbReference type="ARBA" id="ARBA00022692"/>
    </source>
</evidence>
<evidence type="ECO:0000313" key="7">
    <source>
        <dbReference type="EMBL" id="CEF69513.1"/>
    </source>
</evidence>
<dbReference type="OrthoDB" id="2802411at2759"/>
<dbReference type="EMBL" id="LN609529">
    <property type="protein sequence ID" value="CEF69513.1"/>
    <property type="molecule type" value="Genomic_DNA"/>
</dbReference>
<proteinExistence type="inferred from homology"/>
<comment type="similarity">
    <text evidence="2">Belongs to the UPF0057 (PMP3) family.</text>
</comment>
<comment type="subcellular location">
    <subcellularLocation>
        <location evidence="1">Membrane</location>
    </subcellularLocation>
</comment>